<name>A0A0P9XPW6_PSEA0</name>
<gene>
    <name evidence="1" type="ORF">ALO63_04085</name>
</gene>
<reference evidence="1 2" key="1">
    <citation type="submission" date="2015-09" db="EMBL/GenBank/DDBJ databases">
        <title>Genome announcement of multiple Pseudomonas syringae strains.</title>
        <authorList>
            <person name="Thakur S."/>
            <person name="Wang P.W."/>
            <person name="Gong Y."/>
            <person name="Weir B.S."/>
            <person name="Guttman D.S."/>
        </authorList>
    </citation>
    <scope>NUCLEOTIDE SEQUENCE [LARGE SCALE GENOMIC DNA]</scope>
    <source>
        <strain evidence="1 2">ICMP4331</strain>
    </source>
</reference>
<comment type="caution">
    <text evidence="1">The sequence shown here is derived from an EMBL/GenBank/DDBJ whole genome shotgun (WGS) entry which is preliminary data.</text>
</comment>
<dbReference type="Proteomes" id="UP000050420">
    <property type="component" value="Unassembled WGS sequence"/>
</dbReference>
<dbReference type="PATRIC" id="fig|34065.5.peg.5961"/>
<evidence type="ECO:0000313" key="1">
    <source>
        <dbReference type="EMBL" id="KPX96814.1"/>
    </source>
</evidence>
<protein>
    <submittedName>
        <fullName evidence="1">Uncharacterized protein</fullName>
    </submittedName>
</protein>
<organism evidence="1 2">
    <name type="scientific">Pseudomonas amygdali pv. mori</name>
    <dbReference type="NCBI Taxonomy" id="34065"/>
    <lineage>
        <taxon>Bacteria</taxon>
        <taxon>Pseudomonadati</taxon>
        <taxon>Pseudomonadota</taxon>
        <taxon>Gammaproteobacteria</taxon>
        <taxon>Pseudomonadales</taxon>
        <taxon>Pseudomonadaceae</taxon>
        <taxon>Pseudomonas</taxon>
        <taxon>Pseudomonas amygdali</taxon>
    </lineage>
</organism>
<dbReference type="AlphaFoldDB" id="A0A0P9XPW6"/>
<accession>A0A0P9XPW6</accession>
<proteinExistence type="predicted"/>
<dbReference type="EMBL" id="LJQU01000206">
    <property type="protein sequence ID" value="KPX96814.1"/>
    <property type="molecule type" value="Genomic_DNA"/>
</dbReference>
<evidence type="ECO:0000313" key="2">
    <source>
        <dbReference type="Proteomes" id="UP000050420"/>
    </source>
</evidence>
<sequence length="394" mass="45060">MDGGMSRKDLYNAVYDRLTIFFPEQPWIKAIEKYGNNPPAHTLGESFISYGLFIFHTKGLDSCDEYDRNALAEAFFYTQKILELYNRIEASKKAHYKARFKAAFEASNDMRALAFETFVYFTLVHYGWNVDCKDDRDAGETYDYLACRDENRVEVECKSFSYDKGLVISSGEAQKLASGILNNFTATYEQSKKQLSIVTIKVIEKLPQNPVMLAKVCTEICEHISSGQNIQREKYSVTTEVHFDVPDIPNGAPSIIPVKSSDMELLCMMPQTTGDDSVTCLRITTISTNASWREFEKTCKDAAKKQLTKVNPGVIVVHVSNLDAISAMLRDGRLRLKINNIFNQPHLVEIILVSNSGVYERDKYPYLELRPYIRSFTNDRSEFEWKIKLFSSKE</sequence>